<keyword evidence="1" id="KW-0175">Coiled coil</keyword>
<keyword evidence="2" id="KW-1133">Transmembrane helix</keyword>
<feature type="transmembrane region" description="Helical" evidence="2">
    <location>
        <begin position="173"/>
        <end position="190"/>
    </location>
</feature>
<keyword evidence="2" id="KW-0472">Membrane</keyword>
<feature type="coiled-coil region" evidence="1">
    <location>
        <begin position="111"/>
        <end position="138"/>
    </location>
</feature>
<protein>
    <submittedName>
        <fullName evidence="3">Uncharacterized protein</fullName>
    </submittedName>
</protein>
<dbReference type="KEGG" id="lfv:LF543_00435"/>
<reference evidence="3 4" key="1">
    <citation type="submission" date="2019-10" db="EMBL/GenBank/DDBJ databases">
        <title>Genome sequencing of Lactobacillus fructivorans.</title>
        <authorList>
            <person name="Kim K."/>
        </authorList>
    </citation>
    <scope>NUCLEOTIDE SEQUENCE [LARGE SCALE GENOMIC DNA]</scope>
    <source>
        <strain evidence="3 4">LF543</strain>
    </source>
</reference>
<evidence type="ECO:0000313" key="3">
    <source>
        <dbReference type="EMBL" id="QFX92140.1"/>
    </source>
</evidence>
<dbReference type="AlphaFoldDB" id="A0AAE6NZ55"/>
<organism evidence="3 4">
    <name type="scientific">Fructilactobacillus fructivorans</name>
    <dbReference type="NCBI Taxonomy" id="1614"/>
    <lineage>
        <taxon>Bacteria</taxon>
        <taxon>Bacillati</taxon>
        <taxon>Bacillota</taxon>
        <taxon>Bacilli</taxon>
        <taxon>Lactobacillales</taxon>
        <taxon>Lactobacillaceae</taxon>
        <taxon>Fructilactobacillus</taxon>
    </lineage>
</organism>
<name>A0AAE6NZ55_9LACO</name>
<dbReference type="RefSeq" id="WP_040472327.1">
    <property type="nucleotide sequence ID" value="NZ_AZDS01000002.1"/>
</dbReference>
<evidence type="ECO:0000313" key="4">
    <source>
        <dbReference type="Proteomes" id="UP000327194"/>
    </source>
</evidence>
<evidence type="ECO:0000256" key="1">
    <source>
        <dbReference type="SAM" id="Coils"/>
    </source>
</evidence>
<dbReference type="EMBL" id="CP045562">
    <property type="protein sequence ID" value="QFX92140.1"/>
    <property type="molecule type" value="Genomic_DNA"/>
</dbReference>
<accession>A0AAE6NZ55</accession>
<dbReference type="Proteomes" id="UP000327194">
    <property type="component" value="Chromosome"/>
</dbReference>
<evidence type="ECO:0000256" key="2">
    <source>
        <dbReference type="SAM" id="Phobius"/>
    </source>
</evidence>
<feature type="transmembrane region" description="Helical" evidence="2">
    <location>
        <begin position="139"/>
        <end position="161"/>
    </location>
</feature>
<keyword evidence="2" id="KW-0812">Transmembrane</keyword>
<gene>
    <name evidence="3" type="ORF">LF543_00435</name>
</gene>
<sequence length="191" mass="21481">MDNNLKDNVNNKDDFNSTVCDQYCDLIFSSKALEEDRTKKLEKILITMNDNGIHVPYEIIAKRIFDYKGRVDNLVNRAEQVLDTVANNKCSKLIESTIRNIELTKVQDDFIDEKTSKANDELQNIKEQSNKISKMKESIYTDFITILGIFTAITFAIFGGITSVSHAFEKIQNVSSIGGALISAGISFLLV</sequence>
<proteinExistence type="predicted"/>